<evidence type="ECO:0000259" key="2">
    <source>
        <dbReference type="Pfam" id="PF02591"/>
    </source>
</evidence>
<feature type="domain" description="C4-type zinc ribbon" evidence="2">
    <location>
        <begin position="200"/>
        <end position="230"/>
    </location>
</feature>
<organism evidence="4 5">
    <name type="scientific">Parafannyhessea umbonata</name>
    <dbReference type="NCBI Taxonomy" id="604330"/>
    <lineage>
        <taxon>Bacteria</taxon>
        <taxon>Bacillati</taxon>
        <taxon>Actinomycetota</taxon>
        <taxon>Coriobacteriia</taxon>
        <taxon>Coriobacteriales</taxon>
        <taxon>Atopobiaceae</taxon>
        <taxon>Parafannyhessea</taxon>
    </lineage>
</organism>
<evidence type="ECO:0000259" key="3">
    <source>
        <dbReference type="Pfam" id="PF24481"/>
    </source>
</evidence>
<sequence>MNDYEALLRLQQIDLELMRDSRRLKAMPQQKRIQAADAAKRKVAGELTKIVGQRKDAELELQDAEAEHEHLMQKTDEVKALAQEGDYRQASSIEQQLTSLAKKMEKIEFNYKEMSDRLKRLQKAEKNARDLDAKLDEERTAQRASFERDTADIMARVRQLADERKRMVAALDEDTLARYDAAAKRFGGLAVEKLEGNVPSICRVKLQPSLFSDLKHAGSITECPYCHRLLVTEEVAD</sequence>
<feature type="coiled-coil region" evidence="1">
    <location>
        <begin position="47"/>
        <end position="141"/>
    </location>
</feature>
<dbReference type="AlphaFoldDB" id="A0A1G6MY53"/>
<evidence type="ECO:0000256" key="1">
    <source>
        <dbReference type="SAM" id="Coils"/>
    </source>
</evidence>
<accession>A0A1G6MY53</accession>
<dbReference type="InterPro" id="IPR003743">
    <property type="entry name" value="Zf-RING_7"/>
</dbReference>
<feature type="domain" description="CT398-like coiled coil hairpin" evidence="3">
    <location>
        <begin position="10"/>
        <end position="185"/>
    </location>
</feature>
<dbReference type="InterPro" id="IPR056003">
    <property type="entry name" value="CT398_CC_hairpin"/>
</dbReference>
<proteinExistence type="predicted"/>
<gene>
    <name evidence="4" type="ORF">SAMN04487824_12614</name>
</gene>
<evidence type="ECO:0000313" key="4">
    <source>
        <dbReference type="EMBL" id="SDC59916.1"/>
    </source>
</evidence>
<keyword evidence="5" id="KW-1185">Reference proteome</keyword>
<dbReference type="Gene3D" id="1.10.287.1490">
    <property type="match status" value="1"/>
</dbReference>
<dbReference type="Pfam" id="PF02591">
    <property type="entry name" value="Zn_ribbon_9"/>
    <property type="match status" value="1"/>
</dbReference>
<dbReference type="Pfam" id="PF24481">
    <property type="entry name" value="CT398_CC"/>
    <property type="match status" value="1"/>
</dbReference>
<protein>
    <submittedName>
        <fullName evidence="4">Uncharacterized protein</fullName>
    </submittedName>
</protein>
<name>A0A1G6MY53_9ACTN</name>
<evidence type="ECO:0000313" key="5">
    <source>
        <dbReference type="Proteomes" id="UP000198528"/>
    </source>
</evidence>
<keyword evidence="1" id="KW-0175">Coiled coil</keyword>
<reference evidence="5" key="1">
    <citation type="submission" date="2016-10" db="EMBL/GenBank/DDBJ databases">
        <authorList>
            <person name="Varghese N."/>
            <person name="Submissions S."/>
        </authorList>
    </citation>
    <scope>NUCLEOTIDE SEQUENCE [LARGE SCALE GENOMIC DNA]</scope>
    <source>
        <strain evidence="5">DSM 22619</strain>
    </source>
</reference>
<dbReference type="RefSeq" id="WP_090847555.1">
    <property type="nucleotide sequence ID" value="NZ_FMZL01000026.1"/>
</dbReference>
<dbReference type="Proteomes" id="UP000198528">
    <property type="component" value="Unassembled WGS sequence"/>
</dbReference>
<dbReference type="EMBL" id="FMZL01000026">
    <property type="protein sequence ID" value="SDC59916.1"/>
    <property type="molecule type" value="Genomic_DNA"/>
</dbReference>
<dbReference type="STRING" id="604330.SAMN04489857_0910"/>